<proteinExistence type="predicted"/>
<organism evidence="1 2">
    <name type="scientific">Trichostrongylus colubriformis</name>
    <name type="common">Black scour worm</name>
    <dbReference type="NCBI Taxonomy" id="6319"/>
    <lineage>
        <taxon>Eukaryota</taxon>
        <taxon>Metazoa</taxon>
        <taxon>Ecdysozoa</taxon>
        <taxon>Nematoda</taxon>
        <taxon>Chromadorea</taxon>
        <taxon>Rhabditida</taxon>
        <taxon>Rhabditina</taxon>
        <taxon>Rhabditomorpha</taxon>
        <taxon>Strongyloidea</taxon>
        <taxon>Trichostrongylidae</taxon>
        <taxon>Trichostrongylus</taxon>
    </lineage>
</organism>
<dbReference type="Proteomes" id="UP001331761">
    <property type="component" value="Unassembled WGS sequence"/>
</dbReference>
<sequence>MEDQKAPLLLNRPAPAYDVLLEHREQLRQMILDGDVRCLLRPNAMTAYCEHLLHTRSSHELSLPFGEFRRQETLHAQSHERTKFEMFWNEINKYLIFTITAVDEMVAGQVLNLICQVNDVASSVTLHVDFPCPPPSSCFVMYSKQERTLNKHLTDDEIKRMWDSMLPKHRIPLFEQYKLELTTFVKNVNDFLIQAPQLSEQQKAHTRSIITRTSAAIEQVNEILSKLKMKDIAHSVCALKYFKEKIGSYYNDIPDDAEREETIQKEFETLPKRVVAWMASSHLDA</sequence>
<name>A0AAN8IET0_TRICO</name>
<dbReference type="AlphaFoldDB" id="A0AAN8IET0"/>
<evidence type="ECO:0000313" key="2">
    <source>
        <dbReference type="Proteomes" id="UP001331761"/>
    </source>
</evidence>
<comment type="caution">
    <text evidence="1">The sequence shown here is derived from an EMBL/GenBank/DDBJ whole genome shotgun (WGS) entry which is preliminary data.</text>
</comment>
<keyword evidence="2" id="KW-1185">Reference proteome</keyword>
<dbReference type="EMBL" id="WIXE01018795">
    <property type="protein sequence ID" value="KAK5970606.1"/>
    <property type="molecule type" value="Genomic_DNA"/>
</dbReference>
<evidence type="ECO:0000313" key="1">
    <source>
        <dbReference type="EMBL" id="KAK5970606.1"/>
    </source>
</evidence>
<gene>
    <name evidence="1" type="ORF">GCK32_000397</name>
</gene>
<protein>
    <submittedName>
        <fullName evidence="1">Uncharacterized protein</fullName>
    </submittedName>
</protein>
<reference evidence="1 2" key="1">
    <citation type="submission" date="2019-10" db="EMBL/GenBank/DDBJ databases">
        <title>Assembly and Annotation for the nematode Trichostrongylus colubriformis.</title>
        <authorList>
            <person name="Martin J."/>
        </authorList>
    </citation>
    <scope>NUCLEOTIDE SEQUENCE [LARGE SCALE GENOMIC DNA]</scope>
    <source>
        <strain evidence="1">G859</strain>
        <tissue evidence="1">Whole worm</tissue>
    </source>
</reference>
<accession>A0AAN8IET0</accession>